<dbReference type="AlphaFoldDB" id="A0A914H953"/>
<keyword evidence="1" id="KW-1133">Transmembrane helix</keyword>
<sequence>MPVSQLDGPVADIGQRSVQHQDELCHRKKVPGVHRLVSALSLFCCLNATISSSFVVWKKCSAGTTKCAQSVAQGFAAFVKENCCFVSATSARGTVVVAFTI</sequence>
<dbReference type="Proteomes" id="UP000887572">
    <property type="component" value="Unplaced"/>
</dbReference>
<keyword evidence="2" id="KW-1185">Reference proteome</keyword>
<keyword evidence="1" id="KW-0472">Membrane</keyword>
<evidence type="ECO:0000313" key="2">
    <source>
        <dbReference type="Proteomes" id="UP000887572"/>
    </source>
</evidence>
<evidence type="ECO:0000256" key="1">
    <source>
        <dbReference type="SAM" id="Phobius"/>
    </source>
</evidence>
<feature type="transmembrane region" description="Helical" evidence="1">
    <location>
        <begin position="36"/>
        <end position="57"/>
    </location>
</feature>
<organism evidence="2 3">
    <name type="scientific">Globodera rostochiensis</name>
    <name type="common">Golden nematode worm</name>
    <name type="synonym">Heterodera rostochiensis</name>
    <dbReference type="NCBI Taxonomy" id="31243"/>
    <lineage>
        <taxon>Eukaryota</taxon>
        <taxon>Metazoa</taxon>
        <taxon>Ecdysozoa</taxon>
        <taxon>Nematoda</taxon>
        <taxon>Chromadorea</taxon>
        <taxon>Rhabditida</taxon>
        <taxon>Tylenchina</taxon>
        <taxon>Tylenchomorpha</taxon>
        <taxon>Tylenchoidea</taxon>
        <taxon>Heteroderidae</taxon>
        <taxon>Heteroderinae</taxon>
        <taxon>Globodera</taxon>
    </lineage>
</organism>
<dbReference type="WBParaSite" id="Gr19_v10_g14404.t1">
    <property type="protein sequence ID" value="Gr19_v10_g14404.t1"/>
    <property type="gene ID" value="Gr19_v10_g14404"/>
</dbReference>
<protein>
    <submittedName>
        <fullName evidence="3">Uncharacterized protein</fullName>
    </submittedName>
</protein>
<keyword evidence="1" id="KW-0812">Transmembrane</keyword>
<accession>A0A914H953</accession>
<evidence type="ECO:0000313" key="3">
    <source>
        <dbReference type="WBParaSite" id="Gr19_v10_g14404.t1"/>
    </source>
</evidence>
<proteinExistence type="predicted"/>
<reference evidence="3" key="1">
    <citation type="submission" date="2022-11" db="UniProtKB">
        <authorList>
            <consortium name="WormBaseParasite"/>
        </authorList>
    </citation>
    <scope>IDENTIFICATION</scope>
</reference>
<name>A0A914H953_GLORO</name>